<gene>
    <name evidence="1" type="ORF">BSTAB16_6459</name>
</gene>
<sequence>MSHPLDSAGYRRLLDLQRRLHAYNEREGAEDGRDHTDPAEPLWLTDFNHVSVAPMRAGLHVRYFGAAWEEPLEWTLQCLAEPDVAGVVTDLAFSGPDEGANGTREWDFGLLLDSDARFPMLRSLYVRPTEPADHNMSMIVRRDLIMQEGGEIARFVAKAPFLAELTVPNAPDAHFFEAPIPDLSRLRIGGGYDTQQFIDHLAGSDNLASLGSLDFSESTALHSTWKREREAGSVTSFEAYERLLKSRAGQRLHTLTLRNTCLDLAELEALHALHPRLQFMVIQAGTGGYVSHFKRNVFPWRHLIQRDPGEA</sequence>
<dbReference type="EMBL" id="LR025743">
    <property type="protein sequence ID" value="VBB16257.1"/>
    <property type="molecule type" value="Genomic_DNA"/>
</dbReference>
<protein>
    <submittedName>
        <fullName evidence="1">Uncharacterized protein</fullName>
    </submittedName>
</protein>
<accession>A0AAJ5ND70</accession>
<dbReference type="GeneID" id="71058874"/>
<evidence type="ECO:0000313" key="1">
    <source>
        <dbReference type="EMBL" id="VBB16257.1"/>
    </source>
</evidence>
<dbReference type="InterPro" id="IPR032675">
    <property type="entry name" value="LRR_dom_sf"/>
</dbReference>
<dbReference type="Proteomes" id="UP000268684">
    <property type="component" value="Chromosome II"/>
</dbReference>
<proteinExistence type="predicted"/>
<dbReference type="Gene3D" id="3.80.10.10">
    <property type="entry name" value="Ribonuclease Inhibitor"/>
    <property type="match status" value="1"/>
</dbReference>
<reference evidence="1 2" key="1">
    <citation type="submission" date="2017-11" db="EMBL/GenBank/DDBJ databases">
        <authorList>
            <person name="Seth-Smith MB H."/>
        </authorList>
    </citation>
    <scope>NUCLEOTIDE SEQUENCE [LARGE SCALE GENOMIC DNA]</scope>
    <source>
        <strain evidence="1">E</strain>
    </source>
</reference>
<keyword evidence="2" id="KW-1185">Reference proteome</keyword>
<organism evidence="1 2">
    <name type="scientific">Burkholderia stabilis</name>
    <dbReference type="NCBI Taxonomy" id="95485"/>
    <lineage>
        <taxon>Bacteria</taxon>
        <taxon>Pseudomonadati</taxon>
        <taxon>Pseudomonadota</taxon>
        <taxon>Betaproteobacteria</taxon>
        <taxon>Burkholderiales</taxon>
        <taxon>Burkholderiaceae</taxon>
        <taxon>Burkholderia</taxon>
        <taxon>Burkholderia cepacia complex</taxon>
    </lineage>
</organism>
<evidence type="ECO:0000313" key="2">
    <source>
        <dbReference type="Proteomes" id="UP000268684"/>
    </source>
</evidence>
<dbReference type="AlphaFoldDB" id="A0AAJ5ND70"/>
<name>A0AAJ5ND70_9BURK</name>
<dbReference type="RefSeq" id="WP_122172042.1">
    <property type="nucleotide sequence ID" value="NZ_LR025743.1"/>
</dbReference>